<dbReference type="PANTHER" id="PTHR23325">
    <property type="entry name" value="SERUM RESPONSE FACTOR-BINDING"/>
    <property type="match status" value="1"/>
</dbReference>
<dbReference type="PANTHER" id="PTHR23325:SF1">
    <property type="entry name" value="SERUM RESPONSE FACTOR-BINDING PROTEIN 1"/>
    <property type="match status" value="1"/>
</dbReference>
<name>A0AAJ0DD63_9PEZI</name>
<evidence type="ECO:0000259" key="3">
    <source>
        <dbReference type="Pfam" id="PF09073"/>
    </source>
</evidence>
<dbReference type="Proteomes" id="UP001271007">
    <property type="component" value="Unassembled WGS sequence"/>
</dbReference>
<dbReference type="InterPro" id="IPR037393">
    <property type="entry name" value="Bud22/SRFB1"/>
</dbReference>
<reference evidence="4" key="1">
    <citation type="submission" date="2023-04" db="EMBL/GenBank/DDBJ databases">
        <title>Black Yeasts Isolated from many extreme environments.</title>
        <authorList>
            <person name="Coleine C."/>
            <person name="Stajich J.E."/>
            <person name="Selbmann L."/>
        </authorList>
    </citation>
    <scope>NUCLEOTIDE SEQUENCE</scope>
    <source>
        <strain evidence="4">CCFEE 5312</strain>
    </source>
</reference>
<protein>
    <recommendedName>
        <fullName evidence="3">Bud22 domain-containing protein</fullName>
    </recommendedName>
</protein>
<proteinExistence type="predicted"/>
<evidence type="ECO:0000313" key="4">
    <source>
        <dbReference type="EMBL" id="KAK3051714.1"/>
    </source>
</evidence>
<dbReference type="GO" id="GO:0030490">
    <property type="term" value="P:maturation of SSU-rRNA"/>
    <property type="evidence" value="ECO:0007669"/>
    <property type="project" value="TreeGrafter"/>
</dbReference>
<evidence type="ECO:0000313" key="5">
    <source>
        <dbReference type="Proteomes" id="UP001271007"/>
    </source>
</evidence>
<dbReference type="InterPro" id="IPR015158">
    <property type="entry name" value="Bud22_dom"/>
</dbReference>
<organism evidence="4 5">
    <name type="scientific">Extremus antarcticus</name>
    <dbReference type="NCBI Taxonomy" id="702011"/>
    <lineage>
        <taxon>Eukaryota</taxon>
        <taxon>Fungi</taxon>
        <taxon>Dikarya</taxon>
        <taxon>Ascomycota</taxon>
        <taxon>Pezizomycotina</taxon>
        <taxon>Dothideomycetes</taxon>
        <taxon>Dothideomycetidae</taxon>
        <taxon>Mycosphaerellales</taxon>
        <taxon>Extremaceae</taxon>
        <taxon>Extremus</taxon>
    </lineage>
</organism>
<feature type="region of interest" description="Disordered" evidence="2">
    <location>
        <begin position="43"/>
        <end position="68"/>
    </location>
</feature>
<dbReference type="AlphaFoldDB" id="A0AAJ0DD63"/>
<keyword evidence="5" id="KW-1185">Reference proteome</keyword>
<feature type="compositionally biased region" description="Basic and acidic residues" evidence="2">
    <location>
        <begin position="344"/>
        <end position="378"/>
    </location>
</feature>
<feature type="compositionally biased region" description="Acidic residues" evidence="2">
    <location>
        <begin position="208"/>
        <end position="220"/>
    </location>
</feature>
<dbReference type="Pfam" id="PF09073">
    <property type="entry name" value="BUD22"/>
    <property type="match status" value="1"/>
</dbReference>
<sequence>MPKRKRENDSPGATAATSFKQQRVQLKLKTNAAKLRHAFKVAKGFERQKLSRRRKDAESGKNEKKKSVERIDDEVAALKILDIDICAAHHFHKTLCKSKAVSEHPDLPPEVKNPAKLPPDTATLNISARLCNSNPVQSALKSAVSEIRRALGVRDEDGKASGQKRLRAKDIEAGPASSNRAELQGRTRANNSKLRLPAKSSKGPLPGDDSDFEGGSDDYDDRLAASSDDGSGEDMDVVGLERRLPGEGLRSQSRKAGSGGYDVAADLSLSEDEYDLQSSSPEPRKAPATKKSAFIPSLTMGGYISGSGSDIEDLDIAPKRNRRGQRARQQIWEQKFGVKAKHLQRQDRNAGWDPKRGAVSRGERHGHGGYAKAERRASPDYTGGGDESGRLKDTVKQEAIPERPMHPSWEAAKKAKEKREAPVKFQGTKVTFD</sequence>
<keyword evidence="1" id="KW-0175">Coiled coil</keyword>
<gene>
    <name evidence="4" type="ORF">LTR09_007014</name>
</gene>
<feature type="compositionally biased region" description="Basic and acidic residues" evidence="2">
    <location>
        <begin position="387"/>
        <end position="422"/>
    </location>
</feature>
<feature type="domain" description="Bud22" evidence="3">
    <location>
        <begin position="32"/>
        <end position="433"/>
    </location>
</feature>
<dbReference type="GO" id="GO:0030686">
    <property type="term" value="C:90S preribosome"/>
    <property type="evidence" value="ECO:0007669"/>
    <property type="project" value="TreeGrafter"/>
</dbReference>
<dbReference type="EMBL" id="JAWDJX010000024">
    <property type="protein sequence ID" value="KAK3051714.1"/>
    <property type="molecule type" value="Genomic_DNA"/>
</dbReference>
<comment type="caution">
    <text evidence="4">The sequence shown here is derived from an EMBL/GenBank/DDBJ whole genome shotgun (WGS) entry which is preliminary data.</text>
</comment>
<evidence type="ECO:0000256" key="1">
    <source>
        <dbReference type="ARBA" id="ARBA00023054"/>
    </source>
</evidence>
<dbReference type="GO" id="GO:0005634">
    <property type="term" value="C:nucleus"/>
    <property type="evidence" value="ECO:0007669"/>
    <property type="project" value="TreeGrafter"/>
</dbReference>
<feature type="compositionally biased region" description="Polar residues" evidence="2">
    <location>
        <begin position="176"/>
        <end position="193"/>
    </location>
</feature>
<feature type="region of interest" description="Disordered" evidence="2">
    <location>
        <begin position="154"/>
        <end position="433"/>
    </location>
</feature>
<feature type="region of interest" description="Disordered" evidence="2">
    <location>
        <begin position="1"/>
        <end position="22"/>
    </location>
</feature>
<accession>A0AAJ0DD63</accession>
<evidence type="ECO:0000256" key="2">
    <source>
        <dbReference type="SAM" id="MobiDB-lite"/>
    </source>
</evidence>